<evidence type="ECO:0000256" key="1">
    <source>
        <dbReference type="ARBA" id="ARBA00004123"/>
    </source>
</evidence>
<keyword evidence="3" id="KW-0238">DNA-binding</keyword>
<dbReference type="InterPro" id="IPR045843">
    <property type="entry name" value="IND-like"/>
</dbReference>
<dbReference type="PANTHER" id="PTHR45914">
    <property type="entry name" value="TRANSCRIPTION FACTOR HEC3-RELATED"/>
    <property type="match status" value="1"/>
</dbReference>
<organism evidence="8 9">
    <name type="scientific">Trapa natans</name>
    <name type="common">Water chestnut</name>
    <dbReference type="NCBI Taxonomy" id="22666"/>
    <lineage>
        <taxon>Eukaryota</taxon>
        <taxon>Viridiplantae</taxon>
        <taxon>Streptophyta</taxon>
        <taxon>Embryophyta</taxon>
        <taxon>Tracheophyta</taxon>
        <taxon>Spermatophyta</taxon>
        <taxon>Magnoliopsida</taxon>
        <taxon>eudicotyledons</taxon>
        <taxon>Gunneridae</taxon>
        <taxon>Pentapetalae</taxon>
        <taxon>rosids</taxon>
        <taxon>malvids</taxon>
        <taxon>Myrtales</taxon>
        <taxon>Lythraceae</taxon>
        <taxon>Trapa</taxon>
    </lineage>
</organism>
<comment type="subcellular location">
    <subcellularLocation>
        <location evidence="1">Nucleus</location>
    </subcellularLocation>
</comment>
<dbReference type="GO" id="GO:0003700">
    <property type="term" value="F:DNA-binding transcription factor activity"/>
    <property type="evidence" value="ECO:0007669"/>
    <property type="project" value="InterPro"/>
</dbReference>
<keyword evidence="5" id="KW-0539">Nucleus</keyword>
<dbReference type="InterPro" id="IPR036638">
    <property type="entry name" value="HLH_DNA-bd_sf"/>
</dbReference>
<dbReference type="FunFam" id="4.10.280.10:FF:000053">
    <property type="entry name" value="BHLH transcription factor"/>
    <property type="match status" value="1"/>
</dbReference>
<feature type="compositionally biased region" description="Low complexity" evidence="6">
    <location>
        <begin position="67"/>
        <end position="82"/>
    </location>
</feature>
<dbReference type="InterPro" id="IPR011598">
    <property type="entry name" value="bHLH_dom"/>
</dbReference>
<proteinExistence type="predicted"/>
<dbReference type="SUPFAM" id="SSF47459">
    <property type="entry name" value="HLH, helix-loop-helix DNA-binding domain"/>
    <property type="match status" value="1"/>
</dbReference>
<keyword evidence="9" id="KW-1185">Reference proteome</keyword>
<reference evidence="8 9" key="1">
    <citation type="journal article" date="2023" name="Hortic Res">
        <title>Pangenome of water caltrop reveals structural variations and asymmetric subgenome divergence after allopolyploidization.</title>
        <authorList>
            <person name="Zhang X."/>
            <person name="Chen Y."/>
            <person name="Wang L."/>
            <person name="Yuan Y."/>
            <person name="Fang M."/>
            <person name="Shi L."/>
            <person name="Lu R."/>
            <person name="Comes H.P."/>
            <person name="Ma Y."/>
            <person name="Chen Y."/>
            <person name="Huang G."/>
            <person name="Zhou Y."/>
            <person name="Zheng Z."/>
            <person name="Qiu Y."/>
        </authorList>
    </citation>
    <scope>NUCLEOTIDE SEQUENCE [LARGE SCALE GENOMIC DNA]</scope>
    <source>
        <strain evidence="8">F231</strain>
    </source>
</reference>
<evidence type="ECO:0000313" key="8">
    <source>
        <dbReference type="EMBL" id="KAK4765104.1"/>
    </source>
</evidence>
<evidence type="ECO:0000259" key="7">
    <source>
        <dbReference type="PROSITE" id="PS50888"/>
    </source>
</evidence>
<dbReference type="GO" id="GO:0003677">
    <property type="term" value="F:DNA binding"/>
    <property type="evidence" value="ECO:0007669"/>
    <property type="project" value="UniProtKB-KW"/>
</dbReference>
<feature type="domain" description="BHLH" evidence="7">
    <location>
        <begin position="151"/>
        <end position="200"/>
    </location>
</feature>
<evidence type="ECO:0000313" key="9">
    <source>
        <dbReference type="Proteomes" id="UP001346149"/>
    </source>
</evidence>
<sequence length="238" mass="25671">MESDSDMFKLTTDDQMEVLALLMQMEKLPEFTAGSPHESAELFSLSPEAAGISLDLSWNSPLPPPHTSHSSTSSVGNSVPASQPDRAPPRHLTAPSHNVPASGRRGGGGGGGGGASSIAEMREVIFRIAMMQPIHIDPEAVKQPKRRNVRISKDPQSVAARHRRERISERIRILQRLVPGGTKMDTASMLDEAIHYVKFLKGQVQSLEQASAHNKQTIFSSGGPVAHANNHAPSNNLL</sequence>
<evidence type="ECO:0000256" key="6">
    <source>
        <dbReference type="SAM" id="MobiDB-lite"/>
    </source>
</evidence>
<evidence type="ECO:0000256" key="2">
    <source>
        <dbReference type="ARBA" id="ARBA00023015"/>
    </source>
</evidence>
<name>A0AAN7KHI3_TRANT</name>
<dbReference type="PROSITE" id="PS50888">
    <property type="entry name" value="BHLH"/>
    <property type="match status" value="1"/>
</dbReference>
<accession>A0AAN7KHI3</accession>
<evidence type="ECO:0000256" key="5">
    <source>
        <dbReference type="ARBA" id="ARBA00023242"/>
    </source>
</evidence>
<dbReference type="SMART" id="SM00353">
    <property type="entry name" value="HLH"/>
    <property type="match status" value="1"/>
</dbReference>
<gene>
    <name evidence="8" type="ORF">SAY86_026194</name>
</gene>
<dbReference type="GO" id="GO:0005634">
    <property type="term" value="C:nucleus"/>
    <property type="evidence" value="ECO:0007669"/>
    <property type="project" value="UniProtKB-SubCell"/>
</dbReference>
<dbReference type="GO" id="GO:0046983">
    <property type="term" value="F:protein dimerization activity"/>
    <property type="evidence" value="ECO:0007669"/>
    <property type="project" value="InterPro"/>
</dbReference>
<dbReference type="Proteomes" id="UP001346149">
    <property type="component" value="Unassembled WGS sequence"/>
</dbReference>
<keyword evidence="4" id="KW-0804">Transcription</keyword>
<dbReference type="Gene3D" id="4.10.280.10">
    <property type="entry name" value="Helix-loop-helix DNA-binding domain"/>
    <property type="match status" value="1"/>
</dbReference>
<evidence type="ECO:0000256" key="4">
    <source>
        <dbReference type="ARBA" id="ARBA00023163"/>
    </source>
</evidence>
<keyword evidence="2" id="KW-0805">Transcription regulation</keyword>
<protein>
    <recommendedName>
        <fullName evidence="7">BHLH domain-containing protein</fullName>
    </recommendedName>
</protein>
<dbReference type="AlphaFoldDB" id="A0AAN7KHI3"/>
<dbReference type="Pfam" id="PF23173">
    <property type="entry name" value="bHLH_SAC51"/>
    <property type="match status" value="1"/>
</dbReference>
<feature type="region of interest" description="Disordered" evidence="6">
    <location>
        <begin position="56"/>
        <end position="116"/>
    </location>
</feature>
<evidence type="ECO:0000256" key="3">
    <source>
        <dbReference type="ARBA" id="ARBA00023125"/>
    </source>
</evidence>
<dbReference type="PANTHER" id="PTHR45914:SF54">
    <property type="entry name" value="OS08G0471401 PROTEIN"/>
    <property type="match status" value="1"/>
</dbReference>
<dbReference type="EMBL" id="JAXQNO010000023">
    <property type="protein sequence ID" value="KAK4765104.1"/>
    <property type="molecule type" value="Genomic_DNA"/>
</dbReference>
<comment type="caution">
    <text evidence="8">The sequence shown here is derived from an EMBL/GenBank/DDBJ whole genome shotgun (WGS) entry which is preliminary data.</text>
</comment>
<feature type="compositionally biased region" description="Gly residues" evidence="6">
    <location>
        <begin position="104"/>
        <end position="115"/>
    </location>
</feature>